<dbReference type="InterPro" id="IPR001126">
    <property type="entry name" value="UmuC"/>
</dbReference>
<dbReference type="PANTHER" id="PTHR35369">
    <property type="entry name" value="BLR3025 PROTEIN-RELATED"/>
    <property type="match status" value="1"/>
</dbReference>
<proteinExistence type="inferred from homology"/>
<dbReference type="Pfam" id="PF00817">
    <property type="entry name" value="IMS"/>
    <property type="match status" value="1"/>
</dbReference>
<dbReference type="EC" id="2.7.7.7" evidence="3"/>
<dbReference type="Proteomes" id="UP001138709">
    <property type="component" value="Unassembled WGS sequence"/>
</dbReference>
<evidence type="ECO:0000256" key="2">
    <source>
        <dbReference type="ARBA" id="ARBA00011245"/>
    </source>
</evidence>
<keyword evidence="11" id="KW-1185">Reference proteome</keyword>
<comment type="caution">
    <text evidence="10">The sequence shown here is derived from an EMBL/GenBank/DDBJ whole genome shotgun (WGS) entry which is preliminary data.</text>
</comment>
<evidence type="ECO:0000256" key="4">
    <source>
        <dbReference type="ARBA" id="ARBA00022763"/>
    </source>
</evidence>
<evidence type="ECO:0000256" key="1">
    <source>
        <dbReference type="ARBA" id="ARBA00010945"/>
    </source>
</evidence>
<dbReference type="InterPro" id="IPR043128">
    <property type="entry name" value="Rev_trsase/Diguanyl_cyclase"/>
</dbReference>
<dbReference type="InterPro" id="IPR050356">
    <property type="entry name" value="SulA_CellDiv_inhibitor"/>
</dbReference>
<feature type="domain" description="DNA polymerase Y-family little finger" evidence="9">
    <location>
        <begin position="303"/>
        <end position="383"/>
    </location>
</feature>
<comment type="subunit">
    <text evidence="2">Monomer.</text>
</comment>
<dbReference type="PANTHER" id="PTHR35369:SF2">
    <property type="entry name" value="BLR3025 PROTEIN"/>
    <property type="match status" value="1"/>
</dbReference>
<keyword evidence="4" id="KW-0227">DNA damage</keyword>
<dbReference type="Pfam" id="PF11799">
    <property type="entry name" value="IMS_C"/>
    <property type="match status" value="1"/>
</dbReference>
<evidence type="ECO:0000256" key="5">
    <source>
        <dbReference type="ARBA" id="ARBA00025589"/>
    </source>
</evidence>
<dbReference type="Gene3D" id="3.30.70.270">
    <property type="match status" value="1"/>
</dbReference>
<feature type="compositionally biased region" description="Low complexity" evidence="7">
    <location>
        <begin position="1"/>
        <end position="17"/>
    </location>
</feature>
<feature type="region of interest" description="Disordered" evidence="7">
    <location>
        <begin position="1"/>
        <end position="68"/>
    </location>
</feature>
<accession>A0A9X9XGK9</accession>
<dbReference type="SUPFAM" id="SSF56672">
    <property type="entry name" value="DNA/RNA polymerases"/>
    <property type="match status" value="1"/>
</dbReference>
<feature type="domain" description="UmuC" evidence="8">
    <location>
        <begin position="86"/>
        <end position="210"/>
    </location>
</feature>
<protein>
    <recommendedName>
        <fullName evidence="3">DNA-directed DNA polymerase</fullName>
        <ecNumber evidence="3">2.7.7.7</ecNumber>
    </recommendedName>
</protein>
<evidence type="ECO:0000256" key="3">
    <source>
        <dbReference type="ARBA" id="ARBA00012417"/>
    </source>
</evidence>
<dbReference type="EMBL" id="JAAEDL010000023">
    <property type="protein sequence ID" value="MBR0682845.1"/>
    <property type="molecule type" value="Genomic_DNA"/>
</dbReference>
<reference evidence="10" key="1">
    <citation type="submission" date="2020-01" db="EMBL/GenBank/DDBJ databases">
        <authorList>
            <person name="Rat A."/>
        </authorList>
    </citation>
    <scope>NUCLEOTIDE SEQUENCE</scope>
    <source>
        <strain evidence="10">LMG 31228</strain>
    </source>
</reference>
<evidence type="ECO:0000259" key="8">
    <source>
        <dbReference type="Pfam" id="PF00817"/>
    </source>
</evidence>
<comment type="similarity">
    <text evidence="1">Belongs to the DNA polymerase type-Y family.</text>
</comment>
<dbReference type="Gene3D" id="3.40.1170.60">
    <property type="match status" value="1"/>
</dbReference>
<comment type="function">
    <text evidence="5">Poorly processive, error-prone DNA polymerase involved in untargeted mutagenesis. Copies undamaged DNA at stalled replication forks, which arise in vivo from mismatched or misaligned primer ends. These misaligned primers can be extended by PolIV. Exhibits no 3'-5' exonuclease (proofreading) activity. May be involved in translesional synthesis, in conjunction with the beta clamp from PolIII.</text>
</comment>
<dbReference type="InterPro" id="IPR017961">
    <property type="entry name" value="DNA_pol_Y-fam_little_finger"/>
</dbReference>
<evidence type="ECO:0000313" key="10">
    <source>
        <dbReference type="EMBL" id="MBR0682845.1"/>
    </source>
</evidence>
<name>A0A9X9XGK9_9PROT</name>
<reference evidence="10" key="2">
    <citation type="journal article" date="2021" name="Syst. Appl. Microbiol.">
        <title>Roseomonas hellenica sp. nov., isolated from roots of wild-growing Alkanna tinctoria.</title>
        <authorList>
            <person name="Rat A."/>
            <person name="Naranjo H.D."/>
            <person name="Lebbe L."/>
            <person name="Cnockaert M."/>
            <person name="Krigas N."/>
            <person name="Grigoriadou K."/>
            <person name="Maloupa E."/>
            <person name="Willems A."/>
        </authorList>
    </citation>
    <scope>NUCLEOTIDE SEQUENCE</scope>
    <source>
        <strain evidence="10">LMG 31228</strain>
    </source>
</reference>
<dbReference type="GO" id="GO:0006281">
    <property type="term" value="P:DNA repair"/>
    <property type="evidence" value="ECO:0007669"/>
    <property type="project" value="InterPro"/>
</dbReference>
<evidence type="ECO:0000256" key="7">
    <source>
        <dbReference type="SAM" id="MobiDB-lite"/>
    </source>
</evidence>
<dbReference type="CDD" id="cd03468">
    <property type="entry name" value="PolY_like"/>
    <property type="match status" value="1"/>
</dbReference>
<organism evidence="10 11">
    <name type="scientific">Neoroseomonas eburnea</name>
    <dbReference type="NCBI Taxonomy" id="1346889"/>
    <lineage>
        <taxon>Bacteria</taxon>
        <taxon>Pseudomonadati</taxon>
        <taxon>Pseudomonadota</taxon>
        <taxon>Alphaproteobacteria</taxon>
        <taxon>Acetobacterales</taxon>
        <taxon>Acetobacteraceae</taxon>
        <taxon>Neoroseomonas</taxon>
    </lineage>
</organism>
<dbReference type="AlphaFoldDB" id="A0A9X9XGK9"/>
<feature type="compositionally biased region" description="Gly residues" evidence="7">
    <location>
        <begin position="48"/>
        <end position="64"/>
    </location>
</feature>
<sequence>MPPGGAAPWTPAGEPTGSPGPSLFGSWRGTDSAASAAQSRPAPPEGIEGLGGFGLPAGGTGGWPPGSPSRTARRILALRLPCFRIERLRLTGSVAVWAQRGSRRLVLAVSAEAEAAGLREGQALADAQAILPEVLLVPEDPAGDTAALERLALWALRFTPLVGLEGEDALVLDITGAEHLFGGEAALREEVLSRLARMGLSVVGAVAGTTGAAVALVRAGWGGLVPPGQEEAAVAPLSLAALKLEPALVGALQGLGLRDVGSVAAQPRPGLVRRFGSGLARMLDEALGRASRPITPIRPPPEMAVGRDFADPVVTREGIEAALGGLLEDLCRALRKTGRGARRMLLRAHRVDGDVQEVAIGTGLASRDPGHLARLFHGKLERLAPDCGFDRLTLEAPTTDPLTGVQDGLGIAGRSARREELAQLLDRLSQRLAVWRLAPQASHWPERAVRRIGAFEEVETPEGWAARPRPVRLLRRPPYISAMALLPDAPPSLLRIGREALRVIRAEGPERFEPEWWRDGVPARPGSAGCPARPARKLRDYYRVELASGARLWICRIGLAEPGETARWALHGHLP</sequence>
<evidence type="ECO:0000313" key="11">
    <source>
        <dbReference type="Proteomes" id="UP001138709"/>
    </source>
</evidence>
<dbReference type="InterPro" id="IPR043502">
    <property type="entry name" value="DNA/RNA_pol_sf"/>
</dbReference>
<comment type="catalytic activity">
    <reaction evidence="6">
        <text>DNA(n) + a 2'-deoxyribonucleoside 5'-triphosphate = DNA(n+1) + diphosphate</text>
        <dbReference type="Rhea" id="RHEA:22508"/>
        <dbReference type="Rhea" id="RHEA-COMP:17339"/>
        <dbReference type="Rhea" id="RHEA-COMP:17340"/>
        <dbReference type="ChEBI" id="CHEBI:33019"/>
        <dbReference type="ChEBI" id="CHEBI:61560"/>
        <dbReference type="ChEBI" id="CHEBI:173112"/>
        <dbReference type="EC" id="2.7.7.7"/>
    </reaction>
</comment>
<gene>
    <name evidence="10" type="ORF">GXW74_20295</name>
</gene>
<evidence type="ECO:0000259" key="9">
    <source>
        <dbReference type="Pfam" id="PF11799"/>
    </source>
</evidence>
<evidence type="ECO:0000256" key="6">
    <source>
        <dbReference type="ARBA" id="ARBA00049244"/>
    </source>
</evidence>